<dbReference type="GO" id="GO:0005829">
    <property type="term" value="C:cytosol"/>
    <property type="evidence" value="ECO:0007669"/>
    <property type="project" value="TreeGrafter"/>
</dbReference>
<dbReference type="OrthoDB" id="9765195at2"/>
<accession>A0A1H6SND8</accession>
<dbReference type="GO" id="GO:0005524">
    <property type="term" value="F:ATP binding"/>
    <property type="evidence" value="ECO:0007669"/>
    <property type="project" value="InterPro"/>
</dbReference>
<dbReference type="GO" id="GO:0006096">
    <property type="term" value="P:glycolytic process"/>
    <property type="evidence" value="ECO:0007669"/>
    <property type="project" value="InterPro"/>
</dbReference>
<reference evidence="4 5" key="1">
    <citation type="submission" date="2016-10" db="EMBL/GenBank/DDBJ databases">
        <authorList>
            <person name="de Groot N.N."/>
        </authorList>
    </citation>
    <scope>NUCLEOTIDE SEQUENCE [LARGE SCALE GENOMIC DNA]</scope>
    <source>
        <strain evidence="4 5">DSM 29340</strain>
    </source>
</reference>
<keyword evidence="2 4" id="KW-0418">Kinase</keyword>
<proteinExistence type="inferred from homology"/>
<evidence type="ECO:0000256" key="1">
    <source>
        <dbReference type="ARBA" id="ARBA00022679"/>
    </source>
</evidence>
<dbReference type="InterPro" id="IPR003836">
    <property type="entry name" value="Glucokinase"/>
</dbReference>
<dbReference type="Proteomes" id="UP000199379">
    <property type="component" value="Unassembled WGS sequence"/>
</dbReference>
<evidence type="ECO:0000313" key="4">
    <source>
        <dbReference type="EMBL" id="SEI69459.1"/>
    </source>
</evidence>
<organism evidence="4 5">
    <name type="scientific">Cribrihabitans marinus</name>
    <dbReference type="NCBI Taxonomy" id="1227549"/>
    <lineage>
        <taxon>Bacteria</taxon>
        <taxon>Pseudomonadati</taxon>
        <taxon>Pseudomonadota</taxon>
        <taxon>Alphaproteobacteria</taxon>
        <taxon>Rhodobacterales</taxon>
        <taxon>Paracoccaceae</taxon>
        <taxon>Cribrihabitans</taxon>
    </lineage>
</organism>
<dbReference type="STRING" id="1227549.SAMN05444007_102147"/>
<dbReference type="InterPro" id="IPR043129">
    <property type="entry name" value="ATPase_NBD"/>
</dbReference>
<dbReference type="InterPro" id="IPR050201">
    <property type="entry name" value="Bacterial_glucokinase"/>
</dbReference>
<evidence type="ECO:0000256" key="3">
    <source>
        <dbReference type="RuleBase" id="RU004046"/>
    </source>
</evidence>
<keyword evidence="1" id="KW-0808">Transferase</keyword>
<gene>
    <name evidence="4" type="ORF">SAMN05444007_102147</name>
</gene>
<name>A0A1H6SND8_9RHOB</name>
<sequence length="308" mass="32204">MTVLVADVGGTNARFALVSDQGVGHATRVENDRYATFYAALQAYLDGRDIPKLSGACVAVAGPVTGDHARLTNRDWDFSVDRLSDTLSGLANVQLVNDLVALGHALPALGASQLQELRGASGPSLNDQAVVAGLGTGFNACVTKGDVVLELELGHASLPASVAGVLAQEVGEAADRFRSIEDLFSGRGLSRLHAALSGRDLPGPEILQAFADGRSEAARRAVMLTARLMGVLTREMVFQYQPFHGIHFAGGAARGILGSQAIEEFSAALDHDGLFAEHVAQVPIRLITDDAAALLGAARCAGWQKEEA</sequence>
<protein>
    <submittedName>
        <fullName evidence="4">Glucokinase</fullName>
    </submittedName>
</protein>
<comment type="similarity">
    <text evidence="3">Belongs to the bacterial glucokinase family.</text>
</comment>
<dbReference type="SUPFAM" id="SSF53067">
    <property type="entry name" value="Actin-like ATPase domain"/>
    <property type="match status" value="1"/>
</dbReference>
<evidence type="ECO:0000313" key="5">
    <source>
        <dbReference type="Proteomes" id="UP000199379"/>
    </source>
</evidence>
<dbReference type="Gene3D" id="3.40.367.20">
    <property type="match status" value="1"/>
</dbReference>
<dbReference type="Gene3D" id="3.30.420.40">
    <property type="match status" value="1"/>
</dbReference>
<dbReference type="PANTHER" id="PTHR47690:SF1">
    <property type="entry name" value="GLUCOKINASE"/>
    <property type="match status" value="1"/>
</dbReference>
<dbReference type="PANTHER" id="PTHR47690">
    <property type="entry name" value="GLUCOKINASE"/>
    <property type="match status" value="1"/>
</dbReference>
<dbReference type="GO" id="GO:0004340">
    <property type="term" value="F:glucokinase activity"/>
    <property type="evidence" value="ECO:0007669"/>
    <property type="project" value="InterPro"/>
</dbReference>
<dbReference type="AlphaFoldDB" id="A0A1H6SND8"/>
<dbReference type="CDD" id="cd24008">
    <property type="entry name" value="ASKHA_NBD_GLK"/>
    <property type="match status" value="1"/>
</dbReference>
<evidence type="ECO:0000256" key="2">
    <source>
        <dbReference type="ARBA" id="ARBA00022777"/>
    </source>
</evidence>
<keyword evidence="5" id="KW-1185">Reference proteome</keyword>
<dbReference type="RefSeq" id="WP_092362483.1">
    <property type="nucleotide sequence ID" value="NZ_BMGV01000002.1"/>
</dbReference>
<dbReference type="Pfam" id="PF02685">
    <property type="entry name" value="Glucokinase"/>
    <property type="match status" value="1"/>
</dbReference>
<dbReference type="GO" id="GO:0005536">
    <property type="term" value="F:D-glucose binding"/>
    <property type="evidence" value="ECO:0007669"/>
    <property type="project" value="InterPro"/>
</dbReference>
<dbReference type="EMBL" id="FNYD01000002">
    <property type="protein sequence ID" value="SEI69459.1"/>
    <property type="molecule type" value="Genomic_DNA"/>
</dbReference>